<dbReference type="Proteomes" id="UP000509597">
    <property type="component" value="Chromosome"/>
</dbReference>
<protein>
    <submittedName>
        <fullName evidence="1">Uncharacterized protein</fullName>
    </submittedName>
</protein>
<sequence length="69" mass="7447">MAKRLIAVFHEIAGITTKNKAATYAHDLAGAGALKSFSPETIVKEDLDILLRTFGQAKELTCLESRIGT</sequence>
<organism evidence="1 2">
    <name type="scientific">Chitinibacter bivalviorum</name>
    <dbReference type="NCBI Taxonomy" id="2739434"/>
    <lineage>
        <taxon>Bacteria</taxon>
        <taxon>Pseudomonadati</taxon>
        <taxon>Pseudomonadota</taxon>
        <taxon>Betaproteobacteria</taxon>
        <taxon>Neisseriales</taxon>
        <taxon>Chitinibacteraceae</taxon>
        <taxon>Chitinibacter</taxon>
    </lineage>
</organism>
<name>A0A7H9BII4_9NEIS</name>
<dbReference type="RefSeq" id="WP_179358107.1">
    <property type="nucleotide sequence ID" value="NZ_CP058627.1"/>
</dbReference>
<dbReference type="AlphaFoldDB" id="A0A7H9BII4"/>
<accession>A0A7H9BII4</accession>
<gene>
    <name evidence="1" type="ORF">HQ393_07005</name>
</gene>
<evidence type="ECO:0000313" key="1">
    <source>
        <dbReference type="EMBL" id="QLG88028.1"/>
    </source>
</evidence>
<dbReference type="EMBL" id="CP058627">
    <property type="protein sequence ID" value="QLG88028.1"/>
    <property type="molecule type" value="Genomic_DNA"/>
</dbReference>
<reference evidence="1 2" key="1">
    <citation type="submission" date="2020-07" db="EMBL/GenBank/DDBJ databases">
        <title>Complete genome sequence of Chitinibacter sp. 2T18.</title>
        <authorList>
            <person name="Bae J.-W."/>
            <person name="Choi J.-W."/>
        </authorList>
    </citation>
    <scope>NUCLEOTIDE SEQUENCE [LARGE SCALE GENOMIC DNA]</scope>
    <source>
        <strain evidence="1 2">2T18</strain>
    </source>
</reference>
<proteinExistence type="predicted"/>
<evidence type="ECO:0000313" key="2">
    <source>
        <dbReference type="Proteomes" id="UP000509597"/>
    </source>
</evidence>
<keyword evidence="2" id="KW-1185">Reference proteome</keyword>
<dbReference type="KEGG" id="chiz:HQ393_07005"/>